<dbReference type="AlphaFoldDB" id="A0A7J7MVX0"/>
<evidence type="ECO:0000313" key="2">
    <source>
        <dbReference type="Proteomes" id="UP000541444"/>
    </source>
</evidence>
<gene>
    <name evidence="1" type="ORF">GIB67_042048</name>
</gene>
<dbReference type="Proteomes" id="UP000541444">
    <property type="component" value="Unassembled WGS sequence"/>
</dbReference>
<comment type="caution">
    <text evidence="1">The sequence shown here is derived from an EMBL/GenBank/DDBJ whole genome shotgun (WGS) entry which is preliminary data.</text>
</comment>
<proteinExistence type="predicted"/>
<name>A0A7J7MVX0_9MAGN</name>
<dbReference type="EMBL" id="JACGCM010001210">
    <property type="protein sequence ID" value="KAF6158967.1"/>
    <property type="molecule type" value="Genomic_DNA"/>
</dbReference>
<accession>A0A7J7MVX0</accession>
<reference evidence="1 2" key="1">
    <citation type="journal article" date="2020" name="IScience">
        <title>Genome Sequencing of the Endangered Kingdonia uniflora (Circaeasteraceae, Ranunculales) Reveals Potential Mechanisms of Evolutionary Specialization.</title>
        <authorList>
            <person name="Sun Y."/>
            <person name="Deng T."/>
            <person name="Zhang A."/>
            <person name="Moore M.J."/>
            <person name="Landis J.B."/>
            <person name="Lin N."/>
            <person name="Zhang H."/>
            <person name="Zhang X."/>
            <person name="Huang J."/>
            <person name="Zhang X."/>
            <person name="Sun H."/>
            <person name="Wang H."/>
        </authorList>
    </citation>
    <scope>NUCLEOTIDE SEQUENCE [LARGE SCALE GENOMIC DNA]</scope>
    <source>
        <strain evidence="1">TB1705</strain>
        <tissue evidence="1">Leaf</tissue>
    </source>
</reference>
<keyword evidence="2" id="KW-1185">Reference proteome</keyword>
<evidence type="ECO:0000313" key="1">
    <source>
        <dbReference type="EMBL" id="KAF6158967.1"/>
    </source>
</evidence>
<sequence>MRIKTSVDASNASLAIELAKQRREYKLVQDINVKLAEQSERQHPEPVPNVLVAFDQLAVIPKGEAMLSRDL</sequence>
<protein>
    <submittedName>
        <fullName evidence="1">Uncharacterized protein</fullName>
    </submittedName>
</protein>
<organism evidence="1 2">
    <name type="scientific">Kingdonia uniflora</name>
    <dbReference type="NCBI Taxonomy" id="39325"/>
    <lineage>
        <taxon>Eukaryota</taxon>
        <taxon>Viridiplantae</taxon>
        <taxon>Streptophyta</taxon>
        <taxon>Embryophyta</taxon>
        <taxon>Tracheophyta</taxon>
        <taxon>Spermatophyta</taxon>
        <taxon>Magnoliopsida</taxon>
        <taxon>Ranunculales</taxon>
        <taxon>Circaeasteraceae</taxon>
        <taxon>Kingdonia</taxon>
    </lineage>
</organism>